<evidence type="ECO:0000313" key="2">
    <source>
        <dbReference type="Proteomes" id="UP000789342"/>
    </source>
</evidence>
<gene>
    <name evidence="1" type="ORF">AMORRO_LOCUS8176</name>
</gene>
<evidence type="ECO:0000313" key="1">
    <source>
        <dbReference type="EMBL" id="CAG8610038.1"/>
    </source>
</evidence>
<keyword evidence="2" id="KW-1185">Reference proteome</keyword>
<comment type="caution">
    <text evidence="1">The sequence shown here is derived from an EMBL/GenBank/DDBJ whole genome shotgun (WGS) entry which is preliminary data.</text>
</comment>
<organism evidence="1 2">
    <name type="scientific">Acaulospora morrowiae</name>
    <dbReference type="NCBI Taxonomy" id="94023"/>
    <lineage>
        <taxon>Eukaryota</taxon>
        <taxon>Fungi</taxon>
        <taxon>Fungi incertae sedis</taxon>
        <taxon>Mucoromycota</taxon>
        <taxon>Glomeromycotina</taxon>
        <taxon>Glomeromycetes</taxon>
        <taxon>Diversisporales</taxon>
        <taxon>Acaulosporaceae</taxon>
        <taxon>Acaulospora</taxon>
    </lineage>
</organism>
<dbReference type="AlphaFoldDB" id="A0A9N9GJA3"/>
<dbReference type="Proteomes" id="UP000789342">
    <property type="component" value="Unassembled WGS sequence"/>
</dbReference>
<reference evidence="1" key="1">
    <citation type="submission" date="2021-06" db="EMBL/GenBank/DDBJ databases">
        <authorList>
            <person name="Kallberg Y."/>
            <person name="Tangrot J."/>
            <person name="Rosling A."/>
        </authorList>
    </citation>
    <scope>NUCLEOTIDE SEQUENCE</scope>
    <source>
        <strain evidence="1">CL551</strain>
    </source>
</reference>
<name>A0A9N9GJA3_9GLOM</name>
<proteinExistence type="predicted"/>
<dbReference type="EMBL" id="CAJVPV010006768">
    <property type="protein sequence ID" value="CAG8610038.1"/>
    <property type="molecule type" value="Genomic_DNA"/>
</dbReference>
<protein>
    <submittedName>
        <fullName evidence="1">5004_t:CDS:1</fullName>
    </submittedName>
</protein>
<accession>A0A9N9GJA3</accession>
<sequence>MKVEADAKAKRELEDCIQELKKENLSYYKYEEYDEMPTSEERIKIVCSNKKKTTKGYSAKIPILKNKTKAFTGKIANK</sequence>